<dbReference type="EMBL" id="QXIR01000002">
    <property type="protein sequence ID" value="RIW38298.1"/>
    <property type="molecule type" value="Genomic_DNA"/>
</dbReference>
<protein>
    <recommendedName>
        <fullName evidence="3 12">1-phosphofructokinase</fullName>
        <shortName evidence="12">Fru1PK</shortName>
        <ecNumber evidence="2 12">2.7.1.56</ecNumber>
    </recommendedName>
    <alternativeName>
        <fullName evidence="8 12">Fructose 1-phosphate kinase</fullName>
    </alternativeName>
</protein>
<dbReference type="PROSITE" id="PS00583">
    <property type="entry name" value="PFKB_KINASES_1"/>
    <property type="match status" value="1"/>
</dbReference>
<evidence type="ECO:0000256" key="4">
    <source>
        <dbReference type="ARBA" id="ARBA00022679"/>
    </source>
</evidence>
<comment type="caution">
    <text evidence="14">The sequence shown here is derived from an EMBL/GenBank/DDBJ whole genome shotgun (WGS) entry which is preliminary data.</text>
</comment>
<dbReference type="CDD" id="cd01164">
    <property type="entry name" value="FruK_PfkB_like"/>
    <property type="match status" value="1"/>
</dbReference>
<sequence length="307" mass="33213">MIYTLTLNPSIDYFVSLNELNLGETNRMEHDSKVPGGKGINVSRVLTSLGHPNKGMGFLGGFTGQFILDELKKERVDTAFVKVSGDTRINIKLRGKEETEINGNGPEISSEAKNALIRQLDVLEEGDFLVLAGSIPPSLPDDFYEVIIRETEGNGVNIVVDTTKEKLLNILKYKPFLIKPNHHELGELFNVSIENKEDAIPYGKKLVEMGAQNVIVSMGGKGTLYFTGEEAYFASVPPGSLVNSVGAGDSVVAGFIAACRTTGDVLKSFKYGAAAGSATAYSTGFCTRETIDKLLDEIEIIPISGRE</sequence>
<dbReference type="InterPro" id="IPR002173">
    <property type="entry name" value="Carboh/pur_kinase_PfkB_CS"/>
</dbReference>
<dbReference type="AlphaFoldDB" id="A0A3A1R639"/>
<dbReference type="Pfam" id="PF00294">
    <property type="entry name" value="PfkB"/>
    <property type="match status" value="1"/>
</dbReference>
<keyword evidence="4 10" id="KW-0808">Transferase</keyword>
<evidence type="ECO:0000256" key="11">
    <source>
        <dbReference type="RuleBase" id="RU003704"/>
    </source>
</evidence>
<organism evidence="14 15">
    <name type="scientific">Bacillus salacetis</name>
    <dbReference type="NCBI Taxonomy" id="2315464"/>
    <lineage>
        <taxon>Bacteria</taxon>
        <taxon>Bacillati</taxon>
        <taxon>Bacillota</taxon>
        <taxon>Bacilli</taxon>
        <taxon>Bacillales</taxon>
        <taxon>Bacillaceae</taxon>
        <taxon>Bacillus</taxon>
    </lineage>
</organism>
<dbReference type="InterPro" id="IPR011611">
    <property type="entry name" value="PfkB_dom"/>
</dbReference>
<keyword evidence="15" id="KW-1185">Reference proteome</keyword>
<feature type="domain" description="Carbohydrate kinase PfkB" evidence="13">
    <location>
        <begin position="7"/>
        <end position="285"/>
    </location>
</feature>
<evidence type="ECO:0000256" key="2">
    <source>
        <dbReference type="ARBA" id="ARBA00012131"/>
    </source>
</evidence>
<dbReference type="PIRSF" id="PIRSF000535">
    <property type="entry name" value="1PFK/6PFK/LacC"/>
    <property type="match status" value="1"/>
</dbReference>
<dbReference type="GO" id="GO:0005524">
    <property type="term" value="F:ATP binding"/>
    <property type="evidence" value="ECO:0007669"/>
    <property type="project" value="UniProtKB-UniRule"/>
</dbReference>
<dbReference type="Gene3D" id="3.40.1190.20">
    <property type="match status" value="1"/>
</dbReference>
<dbReference type="PANTHER" id="PTHR46566">
    <property type="entry name" value="1-PHOSPHOFRUCTOKINASE-RELATED"/>
    <property type="match status" value="1"/>
</dbReference>
<dbReference type="NCBIfam" id="TIGR03828">
    <property type="entry name" value="pfkB"/>
    <property type="match status" value="1"/>
</dbReference>
<dbReference type="GO" id="GO:0016052">
    <property type="term" value="P:carbohydrate catabolic process"/>
    <property type="evidence" value="ECO:0007669"/>
    <property type="project" value="UniProtKB-ARBA"/>
</dbReference>
<dbReference type="EC" id="2.7.1.56" evidence="2 12"/>
<comment type="similarity">
    <text evidence="1 11">Belongs to the carbohydrate kinase PfkB family.</text>
</comment>
<dbReference type="InterPro" id="IPR029056">
    <property type="entry name" value="Ribokinase-like"/>
</dbReference>
<evidence type="ECO:0000256" key="8">
    <source>
        <dbReference type="ARBA" id="ARBA00032802"/>
    </source>
</evidence>
<evidence type="ECO:0000256" key="3">
    <source>
        <dbReference type="ARBA" id="ARBA00013596"/>
    </source>
</evidence>
<dbReference type="GO" id="GO:0005829">
    <property type="term" value="C:cytosol"/>
    <property type="evidence" value="ECO:0007669"/>
    <property type="project" value="TreeGrafter"/>
</dbReference>
<evidence type="ECO:0000256" key="5">
    <source>
        <dbReference type="ARBA" id="ARBA00022741"/>
    </source>
</evidence>
<evidence type="ECO:0000256" key="9">
    <source>
        <dbReference type="ARBA" id="ARBA00047745"/>
    </source>
</evidence>
<dbReference type="GO" id="GO:0008662">
    <property type="term" value="F:1-phosphofructokinase activity"/>
    <property type="evidence" value="ECO:0007669"/>
    <property type="project" value="UniProtKB-UniRule"/>
</dbReference>
<comment type="catalytic activity">
    <reaction evidence="9 12">
        <text>beta-D-fructose 1-phosphate + ATP = beta-D-fructose 1,6-bisphosphate + ADP + H(+)</text>
        <dbReference type="Rhea" id="RHEA:14213"/>
        <dbReference type="ChEBI" id="CHEBI:15378"/>
        <dbReference type="ChEBI" id="CHEBI:30616"/>
        <dbReference type="ChEBI" id="CHEBI:32966"/>
        <dbReference type="ChEBI" id="CHEBI:138881"/>
        <dbReference type="ChEBI" id="CHEBI:456216"/>
        <dbReference type="EC" id="2.7.1.56"/>
    </reaction>
</comment>
<dbReference type="Proteomes" id="UP000265801">
    <property type="component" value="Unassembled WGS sequence"/>
</dbReference>
<evidence type="ECO:0000256" key="7">
    <source>
        <dbReference type="ARBA" id="ARBA00022840"/>
    </source>
</evidence>
<evidence type="ECO:0000256" key="10">
    <source>
        <dbReference type="PIRNR" id="PIRNR000535"/>
    </source>
</evidence>
<proteinExistence type="inferred from homology"/>
<dbReference type="NCBIfam" id="TIGR03168">
    <property type="entry name" value="1-PFK"/>
    <property type="match status" value="1"/>
</dbReference>
<dbReference type="PROSITE" id="PS00584">
    <property type="entry name" value="PFKB_KINASES_2"/>
    <property type="match status" value="1"/>
</dbReference>
<dbReference type="InterPro" id="IPR022463">
    <property type="entry name" value="1-PFruKinase"/>
</dbReference>
<accession>A0A3A1R639</accession>
<dbReference type="OrthoDB" id="9801219at2"/>
<evidence type="ECO:0000313" key="15">
    <source>
        <dbReference type="Proteomes" id="UP000265801"/>
    </source>
</evidence>
<dbReference type="SUPFAM" id="SSF53613">
    <property type="entry name" value="Ribokinase-like"/>
    <property type="match status" value="1"/>
</dbReference>
<dbReference type="InterPro" id="IPR017583">
    <property type="entry name" value="Tagatose/fructose_Pkinase"/>
</dbReference>
<name>A0A3A1R639_9BACI</name>
<keyword evidence="5 12" id="KW-0547">Nucleotide-binding</keyword>
<reference evidence="14 15" key="1">
    <citation type="submission" date="2018-09" db="EMBL/GenBank/DDBJ databases">
        <title>Bacillus saliacetes sp. nov., isolated from Thai shrimp paste (Ka-pi).</title>
        <authorList>
            <person name="Daroonpunt R."/>
            <person name="Tanasupawat S."/>
            <person name="Yiamsombut S."/>
        </authorList>
    </citation>
    <scope>NUCLEOTIDE SEQUENCE [LARGE SCALE GENOMIC DNA]</scope>
    <source>
        <strain evidence="14 15">SKP7-4</strain>
    </source>
</reference>
<keyword evidence="7 12" id="KW-0067">ATP-binding</keyword>
<comment type="function">
    <text evidence="12">Catalyzes the ATP-dependent phosphorylation of fructose-l-phosphate to fructose-l,6-bisphosphate.</text>
</comment>
<keyword evidence="6 11" id="KW-0418">Kinase</keyword>
<dbReference type="GO" id="GO:0044281">
    <property type="term" value="P:small molecule metabolic process"/>
    <property type="evidence" value="ECO:0007669"/>
    <property type="project" value="UniProtKB-ARBA"/>
</dbReference>
<evidence type="ECO:0000313" key="14">
    <source>
        <dbReference type="EMBL" id="RIW38298.1"/>
    </source>
</evidence>
<gene>
    <name evidence="14" type="primary">pfkB</name>
    <name evidence="14" type="ORF">D3H55_01780</name>
</gene>
<evidence type="ECO:0000256" key="1">
    <source>
        <dbReference type="ARBA" id="ARBA00010688"/>
    </source>
</evidence>
<dbReference type="PANTHER" id="PTHR46566:SF1">
    <property type="entry name" value="1-PHOSPHOFRUCTOKINASE"/>
    <property type="match status" value="1"/>
</dbReference>
<evidence type="ECO:0000256" key="12">
    <source>
        <dbReference type="RuleBase" id="RU369061"/>
    </source>
</evidence>
<dbReference type="PRINTS" id="PR00990">
    <property type="entry name" value="RIBOKINASE"/>
</dbReference>
<dbReference type="InterPro" id="IPR002139">
    <property type="entry name" value="Ribo/fructo_kinase"/>
</dbReference>
<evidence type="ECO:0000256" key="6">
    <source>
        <dbReference type="ARBA" id="ARBA00022777"/>
    </source>
</evidence>
<dbReference type="FunFam" id="3.40.1190.20:FF:000001">
    <property type="entry name" value="Phosphofructokinase"/>
    <property type="match status" value="1"/>
</dbReference>
<evidence type="ECO:0000259" key="13">
    <source>
        <dbReference type="Pfam" id="PF00294"/>
    </source>
</evidence>
<dbReference type="RefSeq" id="WP_119545196.1">
    <property type="nucleotide sequence ID" value="NZ_QXIR01000002.1"/>
</dbReference>